<feature type="chain" id="PRO_5038436486" evidence="2">
    <location>
        <begin position="22"/>
        <end position="222"/>
    </location>
</feature>
<accession>A0A5S5CP40</accession>
<keyword evidence="2" id="KW-0732">Signal</keyword>
<name>A0A5S5CP40_9ACTN</name>
<dbReference type="EMBL" id="VNHW01000013">
    <property type="protein sequence ID" value="TYP84812.1"/>
    <property type="molecule type" value="Genomic_DNA"/>
</dbReference>
<dbReference type="PANTHER" id="PTHR36302:SF1">
    <property type="entry name" value="COPPER CHAPERONE PCU(A)C"/>
    <property type="match status" value="1"/>
</dbReference>
<dbReference type="RefSeq" id="WP_166534562.1">
    <property type="nucleotide sequence ID" value="NZ_VNHW01000013.1"/>
</dbReference>
<gene>
    <name evidence="3" type="ORF">BD833_11373</name>
</gene>
<comment type="caution">
    <text evidence="3">The sequence shown here is derived from an EMBL/GenBank/DDBJ whole genome shotgun (WGS) entry which is preliminary data.</text>
</comment>
<feature type="compositionally biased region" description="Polar residues" evidence="1">
    <location>
        <begin position="211"/>
        <end position="222"/>
    </location>
</feature>
<feature type="region of interest" description="Disordered" evidence="1">
    <location>
        <begin position="183"/>
        <end position="222"/>
    </location>
</feature>
<evidence type="ECO:0000256" key="2">
    <source>
        <dbReference type="SAM" id="SignalP"/>
    </source>
</evidence>
<sequence length="222" mass="22460">MNRALRAATTGVLLLSPIALSACSAGQVTQTATQQRDKVGAMAEVGDLTLRAITLAYPEDGIYEAGDDATLQLAIVNTGIEDDTLTGVSGEGFDEAVLSPAGASPSTGPSRPDTGTGTSSDGTGTAAGADEVEIPAGTAVFFGEGGGTITLAGLDEPLTPGQALELTLTFENAGEVTTRAVVTTPEEEVERGESFDFHHEEEAGTGEESPQEQVEVSGGTSN</sequence>
<proteinExistence type="predicted"/>
<evidence type="ECO:0000313" key="3">
    <source>
        <dbReference type="EMBL" id="TYP84812.1"/>
    </source>
</evidence>
<dbReference type="PROSITE" id="PS51257">
    <property type="entry name" value="PROKAR_LIPOPROTEIN"/>
    <property type="match status" value="1"/>
</dbReference>
<dbReference type="PANTHER" id="PTHR36302">
    <property type="entry name" value="BLR7088 PROTEIN"/>
    <property type="match status" value="1"/>
</dbReference>
<dbReference type="Gene3D" id="2.60.40.1890">
    <property type="entry name" value="PCu(A)C copper chaperone"/>
    <property type="match status" value="1"/>
</dbReference>
<organism evidence="3 4">
    <name type="scientific">Blastococcus xanthinilyticus</name>
    <dbReference type="NCBI Taxonomy" id="1564164"/>
    <lineage>
        <taxon>Bacteria</taxon>
        <taxon>Bacillati</taxon>
        <taxon>Actinomycetota</taxon>
        <taxon>Actinomycetes</taxon>
        <taxon>Geodermatophilales</taxon>
        <taxon>Geodermatophilaceae</taxon>
        <taxon>Blastococcus</taxon>
    </lineage>
</organism>
<dbReference type="InterPro" id="IPR007410">
    <property type="entry name" value="LpqE-like"/>
</dbReference>
<feature type="compositionally biased region" description="Basic and acidic residues" evidence="1">
    <location>
        <begin position="191"/>
        <end position="202"/>
    </location>
</feature>
<evidence type="ECO:0000256" key="1">
    <source>
        <dbReference type="SAM" id="MobiDB-lite"/>
    </source>
</evidence>
<keyword evidence="4" id="KW-1185">Reference proteome</keyword>
<protein>
    <submittedName>
        <fullName evidence="3">Copper(I)-binding protein</fullName>
    </submittedName>
</protein>
<evidence type="ECO:0000313" key="4">
    <source>
        <dbReference type="Proteomes" id="UP000322499"/>
    </source>
</evidence>
<reference evidence="3 4" key="1">
    <citation type="submission" date="2019-07" db="EMBL/GenBank/DDBJ databases">
        <title>Genomic Encyclopedia of Archaeal and Bacterial Type Strains, Phase II (KMG-II): from individual species to whole genera.</title>
        <authorList>
            <person name="Goeker M."/>
        </authorList>
    </citation>
    <scope>NUCLEOTIDE SEQUENCE [LARGE SCALE GENOMIC DNA]</scope>
    <source>
        <strain evidence="3 4">DSM 46842</strain>
    </source>
</reference>
<dbReference type="Proteomes" id="UP000322499">
    <property type="component" value="Unassembled WGS sequence"/>
</dbReference>
<dbReference type="InterPro" id="IPR036182">
    <property type="entry name" value="PCuAC_sf"/>
</dbReference>
<dbReference type="Pfam" id="PF04314">
    <property type="entry name" value="PCuAC"/>
    <property type="match status" value="1"/>
</dbReference>
<dbReference type="SUPFAM" id="SSF110087">
    <property type="entry name" value="DR1885-like metal-binding protein"/>
    <property type="match status" value="1"/>
</dbReference>
<dbReference type="InterPro" id="IPR058248">
    <property type="entry name" value="Lxx211020-like"/>
</dbReference>
<feature type="region of interest" description="Disordered" evidence="1">
    <location>
        <begin position="88"/>
        <end position="128"/>
    </location>
</feature>
<feature type="compositionally biased region" description="Low complexity" evidence="1">
    <location>
        <begin position="99"/>
        <end position="128"/>
    </location>
</feature>
<feature type="signal peptide" evidence="2">
    <location>
        <begin position="1"/>
        <end position="21"/>
    </location>
</feature>
<dbReference type="AlphaFoldDB" id="A0A5S5CP40"/>